<dbReference type="Pfam" id="PF00496">
    <property type="entry name" value="SBP_bac_5"/>
    <property type="match status" value="1"/>
</dbReference>
<organism evidence="3 4">
    <name type="scientific">Streptomyces sviceus (strain ATCC 29083 / DSM 924 / JCM 4929 / NBRC 13980 / NCIMB 11184 / NRRL 5439 / UC 5370)</name>
    <dbReference type="NCBI Taxonomy" id="463191"/>
    <lineage>
        <taxon>Bacteria</taxon>
        <taxon>Bacillati</taxon>
        <taxon>Actinomycetota</taxon>
        <taxon>Actinomycetes</taxon>
        <taxon>Kitasatosporales</taxon>
        <taxon>Streptomycetaceae</taxon>
        <taxon>Streptomyces</taxon>
    </lineage>
</organism>
<dbReference type="GO" id="GO:1904680">
    <property type="term" value="F:peptide transmembrane transporter activity"/>
    <property type="evidence" value="ECO:0007669"/>
    <property type="project" value="TreeGrafter"/>
</dbReference>
<dbReference type="Proteomes" id="UP000002785">
    <property type="component" value="Chromosome"/>
</dbReference>
<dbReference type="Gene3D" id="3.90.76.10">
    <property type="entry name" value="Dipeptide-binding Protein, Domain 1"/>
    <property type="match status" value="1"/>
</dbReference>
<dbReference type="Gene3D" id="3.40.190.10">
    <property type="entry name" value="Periplasmic binding protein-like II"/>
    <property type="match status" value="1"/>
</dbReference>
<keyword evidence="4" id="KW-1185">Reference proteome</keyword>
<evidence type="ECO:0000313" key="3">
    <source>
        <dbReference type="EMBL" id="EDY55208.1"/>
    </source>
</evidence>
<dbReference type="PANTHER" id="PTHR30290:SF65">
    <property type="entry name" value="MONOACYL PHOSPHATIDYLINOSITOL TETRAMANNOSIDE-BINDING PROTEIN LPQW-RELATED"/>
    <property type="match status" value="1"/>
</dbReference>
<name>B5HQV3_STRX2</name>
<sequence>MRRAPLKRTRTSLALITLVTTSALTLTACGGGDTKDDSKKTSVPKSTANNIAATDRAKLKQGGTLNWPLGEIAENFNYNEIDGTLSDGYDVERALMPIIMKSDATGVVSPDPDYVTSATVDESSGKQVVTYEINPKAKWSDGTALSYKDFLSQWTALNGKNTKYKISSSTGYNLIKSVAKGKNDQEVIVTFTSSFGDWKSLFSPLYPASVTSTPDGFNNGYLGKIPVTAGPFKFGGIDKTAKTLTVVRDSTWWGDKAILDKIIYRALDSDATAGAFANGEVDFFDIGPDPAAYKQAKAVKGASIREAAGPNYRHLTINGTQGALKDVAVRQAVTQALSRDAIAKSDLQGLGWTPTPLNNHFYVTNQKGYKDNAGEYGTYDPAKSKASLEAAGWKLDGEYRKKNGKTLELNLVIPAAVSVSANEGKLMQPMLKAVGIKLNIKSVPLQNFFDKYVTPGNFDLTVFSWIGTPFPTSSTQSIYAKPVGSDIQQNYTGVGSDELDAAMKKASADLDPAQAITDTNVADTLIWKQANLLPLYQRPDIKAVKSTLVNLGAYGFADPRYQDIGFTR</sequence>
<protein>
    <submittedName>
        <fullName evidence="3">Peptide/nickel transport system substrate-binding protein</fullName>
    </submittedName>
</protein>
<keyword evidence="1" id="KW-0732">Signal</keyword>
<dbReference type="PANTHER" id="PTHR30290">
    <property type="entry name" value="PERIPLASMIC BINDING COMPONENT OF ABC TRANSPORTER"/>
    <property type="match status" value="1"/>
</dbReference>
<dbReference type="PROSITE" id="PS51257">
    <property type="entry name" value="PROKAR_LIPOPROTEIN"/>
    <property type="match status" value="1"/>
</dbReference>
<proteinExistence type="predicted"/>
<dbReference type="SUPFAM" id="SSF53850">
    <property type="entry name" value="Periplasmic binding protein-like II"/>
    <property type="match status" value="1"/>
</dbReference>
<evidence type="ECO:0000256" key="1">
    <source>
        <dbReference type="SAM" id="SignalP"/>
    </source>
</evidence>
<dbReference type="InterPro" id="IPR030678">
    <property type="entry name" value="Peptide/Ni-bd"/>
</dbReference>
<feature type="signal peptide" evidence="1">
    <location>
        <begin position="1"/>
        <end position="28"/>
    </location>
</feature>
<dbReference type="HOGENOM" id="CLU_017028_11_1_11"/>
<dbReference type="CDD" id="cd08501">
    <property type="entry name" value="PBP2_Lpqw"/>
    <property type="match status" value="1"/>
</dbReference>
<dbReference type="eggNOG" id="COG0747">
    <property type="taxonomic scope" value="Bacteria"/>
</dbReference>
<dbReference type="GO" id="GO:0015833">
    <property type="term" value="P:peptide transport"/>
    <property type="evidence" value="ECO:0007669"/>
    <property type="project" value="TreeGrafter"/>
</dbReference>
<dbReference type="GO" id="GO:0043190">
    <property type="term" value="C:ATP-binding cassette (ABC) transporter complex"/>
    <property type="evidence" value="ECO:0007669"/>
    <property type="project" value="InterPro"/>
</dbReference>
<feature type="chain" id="PRO_5039549339" evidence="1">
    <location>
        <begin position="29"/>
        <end position="568"/>
    </location>
</feature>
<dbReference type="Gene3D" id="3.10.105.10">
    <property type="entry name" value="Dipeptide-binding Protein, Domain 3"/>
    <property type="match status" value="1"/>
</dbReference>
<dbReference type="InterPro" id="IPR000914">
    <property type="entry name" value="SBP_5_dom"/>
</dbReference>
<dbReference type="EMBL" id="CM000951">
    <property type="protein sequence ID" value="EDY55208.1"/>
    <property type="molecule type" value="Genomic_DNA"/>
</dbReference>
<evidence type="ECO:0000313" key="4">
    <source>
        <dbReference type="Proteomes" id="UP000002785"/>
    </source>
</evidence>
<reference evidence="3" key="1">
    <citation type="submission" date="2009-10" db="EMBL/GenBank/DDBJ databases">
        <title>The genome sequence of Streptomyces sviceus strain ATCC 29083.</title>
        <authorList>
            <consortium name="The Broad Institute Genome Sequencing Platform"/>
            <consortium name="Broad Institute Microbial Sequencing Center"/>
            <person name="Fischbach M."/>
            <person name="Godfrey P."/>
            <person name="Ward D."/>
            <person name="Young S."/>
            <person name="Zeng Q."/>
            <person name="Koehrsen M."/>
            <person name="Alvarado L."/>
            <person name="Berlin A.M."/>
            <person name="Bochicchio J."/>
            <person name="Borenstein D."/>
            <person name="Chapman S.B."/>
            <person name="Chen Z."/>
            <person name="Engels R."/>
            <person name="Freedman E."/>
            <person name="Gellesch M."/>
            <person name="Goldberg J."/>
            <person name="Griggs A."/>
            <person name="Gujja S."/>
            <person name="Heilman E.R."/>
            <person name="Heiman D.I."/>
            <person name="Hepburn T.A."/>
            <person name="Howarth C."/>
            <person name="Jen D."/>
            <person name="Larson L."/>
            <person name="Lewis B."/>
            <person name="Mehta T."/>
            <person name="Park D."/>
            <person name="Pearson M."/>
            <person name="Richards J."/>
            <person name="Roberts A."/>
            <person name="Saif S."/>
            <person name="Shea T.D."/>
            <person name="Shenoy N."/>
            <person name="Sisk P."/>
            <person name="Stolte C."/>
            <person name="Sykes S.N."/>
            <person name="Thomson T."/>
            <person name="Walk T."/>
            <person name="White J."/>
            <person name="Yandava C."/>
            <person name="Straight P."/>
            <person name="Clardy J."/>
            <person name="Hung D."/>
            <person name="Kolter R."/>
            <person name="Mekalanos J."/>
            <person name="Walker S."/>
            <person name="Walsh C.T."/>
            <person name="Wieland-Brown L.C."/>
            <person name="Haas B."/>
            <person name="Nusbaum C."/>
            <person name="Birren B."/>
        </authorList>
    </citation>
    <scope>NUCLEOTIDE SEQUENCE [LARGE SCALE GENOMIC DNA]</scope>
    <source>
        <strain evidence="3">ATCC 29083</strain>
    </source>
</reference>
<dbReference type="AlphaFoldDB" id="B5HQV3"/>
<accession>B5HQV3</accession>
<dbReference type="InterPro" id="IPR039424">
    <property type="entry name" value="SBP_5"/>
</dbReference>
<evidence type="ECO:0000259" key="2">
    <source>
        <dbReference type="Pfam" id="PF00496"/>
    </source>
</evidence>
<dbReference type="GO" id="GO:0042597">
    <property type="term" value="C:periplasmic space"/>
    <property type="evidence" value="ECO:0007669"/>
    <property type="project" value="UniProtKB-ARBA"/>
</dbReference>
<gene>
    <name evidence="3" type="ORF">SSEG_01788</name>
</gene>
<dbReference type="PIRSF" id="PIRSF002741">
    <property type="entry name" value="MppA"/>
    <property type="match status" value="1"/>
</dbReference>
<feature type="domain" description="Solute-binding protein family 5" evidence="2">
    <location>
        <begin position="116"/>
        <end position="479"/>
    </location>
</feature>